<accession>A0A166LBQ2</accession>
<dbReference type="InParanoid" id="A0A166LBQ2"/>
<feature type="region of interest" description="Disordered" evidence="1">
    <location>
        <begin position="1"/>
        <end position="34"/>
    </location>
</feature>
<keyword evidence="3" id="KW-1185">Reference proteome</keyword>
<dbReference type="InterPro" id="IPR012340">
    <property type="entry name" value="NA-bd_OB-fold"/>
</dbReference>
<name>A0A166LBQ2_9BASI</name>
<evidence type="ECO:0000313" key="2">
    <source>
        <dbReference type="EMBL" id="KZT46448.1"/>
    </source>
</evidence>
<dbReference type="AlphaFoldDB" id="A0A166LBQ2"/>
<evidence type="ECO:0000313" key="3">
    <source>
        <dbReference type="Proteomes" id="UP000076842"/>
    </source>
</evidence>
<feature type="compositionally biased region" description="Pro residues" evidence="1">
    <location>
        <begin position="1"/>
        <end position="13"/>
    </location>
</feature>
<organism evidence="2 3">
    <name type="scientific">Calocera cornea HHB12733</name>
    <dbReference type="NCBI Taxonomy" id="1353952"/>
    <lineage>
        <taxon>Eukaryota</taxon>
        <taxon>Fungi</taxon>
        <taxon>Dikarya</taxon>
        <taxon>Basidiomycota</taxon>
        <taxon>Agaricomycotina</taxon>
        <taxon>Dacrymycetes</taxon>
        <taxon>Dacrymycetales</taxon>
        <taxon>Dacrymycetaceae</taxon>
        <taxon>Calocera</taxon>
    </lineage>
</organism>
<proteinExistence type="predicted"/>
<protein>
    <submittedName>
        <fullName evidence="2">Uncharacterized protein</fullName>
    </submittedName>
</protein>
<reference evidence="2 3" key="1">
    <citation type="journal article" date="2016" name="Mol. Biol. Evol.">
        <title>Comparative Genomics of Early-Diverging Mushroom-Forming Fungi Provides Insights into the Origins of Lignocellulose Decay Capabilities.</title>
        <authorList>
            <person name="Nagy L.G."/>
            <person name="Riley R."/>
            <person name="Tritt A."/>
            <person name="Adam C."/>
            <person name="Daum C."/>
            <person name="Floudas D."/>
            <person name="Sun H."/>
            <person name="Yadav J.S."/>
            <person name="Pangilinan J."/>
            <person name="Larsson K.H."/>
            <person name="Matsuura K."/>
            <person name="Barry K."/>
            <person name="Labutti K."/>
            <person name="Kuo R."/>
            <person name="Ohm R.A."/>
            <person name="Bhattacharya S.S."/>
            <person name="Shirouzu T."/>
            <person name="Yoshinaga Y."/>
            <person name="Martin F.M."/>
            <person name="Grigoriev I.V."/>
            <person name="Hibbett D.S."/>
        </authorList>
    </citation>
    <scope>NUCLEOTIDE SEQUENCE [LARGE SCALE GENOMIC DNA]</scope>
    <source>
        <strain evidence="2 3">HHB12733</strain>
    </source>
</reference>
<dbReference type="Proteomes" id="UP000076842">
    <property type="component" value="Unassembled WGS sequence"/>
</dbReference>
<gene>
    <name evidence="2" type="ORF">CALCODRAFT_489100</name>
</gene>
<dbReference type="Gene3D" id="2.40.50.140">
    <property type="entry name" value="Nucleic acid-binding proteins"/>
    <property type="match status" value="1"/>
</dbReference>
<dbReference type="EMBL" id="KV424343">
    <property type="protein sequence ID" value="KZT46448.1"/>
    <property type="molecule type" value="Genomic_DNA"/>
</dbReference>
<evidence type="ECO:0000256" key="1">
    <source>
        <dbReference type="SAM" id="MobiDB-lite"/>
    </source>
</evidence>
<sequence length="133" mass="14162">MSQPPLGPSPLPATSPTEGSGDVNLPADTGTNATPVPVVFDVDFDFSVPRRRPNGRLLQSCIGEHVSLTCRFKERLNSGMALVECSDGHAVQVLLPEDTDLEGPILELIVFVLSTTVVRLVRPPSEMGEGLGK</sequence>